<sequence>MKKYILISFLCFFLNSAAQSSDLALLSTGTYAGSTGIYEKNDALFGYIVYYDYGLVDKFTKKMEYVILDKNLNKVANKVFETEKYVANYNVTRINHKREIELRPNIDYSAASIWNYKDQKMPQTRKINLEKNEISLSDEICFKDNKFSDCPKEQTFRDMQKDAKEERKKDVKYKSDVVIMEDGTYLVYEYYIDNDKISDNSYIKFDKDNKEIWRYEFNKDLKKKQFENTSVLNFDQENLYMVQTFYEKSKITSMKFLRLDIKTGNIIVEIPITNFDAFDLNNVYNLRDANGYSVGNKKVFDDKLVFLGRSYEKNRSDGAIGFYRFLFDKKTNTGTFEILKYTDALTKTNIKIERNGGLSGSFFLAIRDVYILADGTVNIMFEKIKYGNYGRSVATDLILFKTDINFDINEVKIFEKAKSVNETSDYLFSQYLNNDKDLVFFYRDYEKDDGASKKNWNLYINTIKNGVFNQEKIVISSKKDFFIVPSLAKEGYVLLREYNKDYKHNEVRLERLNY</sequence>
<dbReference type="Proteomes" id="UP001460072">
    <property type="component" value="Unassembled WGS sequence"/>
</dbReference>
<name>A0ABU9N0X4_9FLAO</name>
<protein>
    <recommendedName>
        <fullName evidence="4">DKNYY family protein</fullName>
    </recommendedName>
</protein>
<proteinExistence type="predicted"/>
<evidence type="ECO:0000313" key="2">
    <source>
        <dbReference type="EMBL" id="MEM0541381.1"/>
    </source>
</evidence>
<dbReference type="EMBL" id="JBCGDO010000001">
    <property type="protein sequence ID" value="MEM0541381.1"/>
    <property type="molecule type" value="Genomic_DNA"/>
</dbReference>
<keyword evidence="1" id="KW-0732">Signal</keyword>
<evidence type="ECO:0008006" key="4">
    <source>
        <dbReference type="Google" id="ProtNLM"/>
    </source>
</evidence>
<reference evidence="2 3" key="1">
    <citation type="submission" date="2024-03" db="EMBL/GenBank/DDBJ databases">
        <title>Two novel species of the genus Flavobacterium exhibiting potentially degradation of complex polysaccharides.</title>
        <authorList>
            <person name="Lian X."/>
        </authorList>
    </citation>
    <scope>NUCLEOTIDE SEQUENCE [LARGE SCALE GENOMIC DNA]</scope>
    <source>
        <strain evidence="3">j3</strain>
    </source>
</reference>
<evidence type="ECO:0000256" key="1">
    <source>
        <dbReference type="SAM" id="SignalP"/>
    </source>
</evidence>
<organism evidence="2 3">
    <name type="scientific">Flavobacterium aureirubrum</name>
    <dbReference type="NCBI Taxonomy" id="3133147"/>
    <lineage>
        <taxon>Bacteria</taxon>
        <taxon>Pseudomonadati</taxon>
        <taxon>Bacteroidota</taxon>
        <taxon>Flavobacteriia</taxon>
        <taxon>Flavobacteriales</taxon>
        <taxon>Flavobacteriaceae</taxon>
        <taxon>Flavobacterium</taxon>
    </lineage>
</organism>
<feature type="signal peptide" evidence="1">
    <location>
        <begin position="1"/>
        <end position="20"/>
    </location>
</feature>
<dbReference type="RefSeq" id="WP_342694612.1">
    <property type="nucleotide sequence ID" value="NZ_JBCGDO010000001.1"/>
</dbReference>
<gene>
    <name evidence="2" type="ORF">WFZ85_02030</name>
</gene>
<evidence type="ECO:0000313" key="3">
    <source>
        <dbReference type="Proteomes" id="UP001460072"/>
    </source>
</evidence>
<keyword evidence="3" id="KW-1185">Reference proteome</keyword>
<accession>A0ABU9N0X4</accession>
<feature type="chain" id="PRO_5045688243" description="DKNYY family protein" evidence="1">
    <location>
        <begin position="21"/>
        <end position="514"/>
    </location>
</feature>
<comment type="caution">
    <text evidence="2">The sequence shown here is derived from an EMBL/GenBank/DDBJ whole genome shotgun (WGS) entry which is preliminary data.</text>
</comment>